<dbReference type="EMBL" id="CAJVRM010000265">
    <property type="protein sequence ID" value="CAG8978552.1"/>
    <property type="molecule type" value="Genomic_DNA"/>
</dbReference>
<evidence type="ECO:0000313" key="3">
    <source>
        <dbReference type="EMBL" id="CAG8978552.1"/>
    </source>
</evidence>
<proteinExistence type="predicted"/>
<keyword evidence="4" id="KW-1185">Reference proteome</keyword>
<organism evidence="3 4">
    <name type="scientific">Hymenoscyphus albidus</name>
    <dbReference type="NCBI Taxonomy" id="595503"/>
    <lineage>
        <taxon>Eukaryota</taxon>
        <taxon>Fungi</taxon>
        <taxon>Dikarya</taxon>
        <taxon>Ascomycota</taxon>
        <taxon>Pezizomycotina</taxon>
        <taxon>Leotiomycetes</taxon>
        <taxon>Helotiales</taxon>
        <taxon>Helotiaceae</taxon>
        <taxon>Hymenoscyphus</taxon>
    </lineage>
</organism>
<evidence type="ECO:0000313" key="4">
    <source>
        <dbReference type="Proteomes" id="UP000701801"/>
    </source>
</evidence>
<accession>A0A9N9LS86</accession>
<keyword evidence="2" id="KW-0732">Signal</keyword>
<sequence length="167" mass="17952">MVAKSLQAVSPFTALIVHAVHAATAPSPGQSSLQGPKIIYPKTYPCPCSGKMDPSLEKRRLPGNSGEPRRTLIEPHRTIHGPPASSLPTESGNAASFPLRDTSRPIITIALFPDSGVHYNLSNEEQRQQYLTVPILVYKYGEGGRAVVDTGDNPIQSSGVFNPVDPR</sequence>
<name>A0A9N9LS86_9HELO</name>
<comment type="caution">
    <text evidence="3">The sequence shown here is derived from an EMBL/GenBank/DDBJ whole genome shotgun (WGS) entry which is preliminary data.</text>
</comment>
<dbReference type="AlphaFoldDB" id="A0A9N9LS86"/>
<evidence type="ECO:0000256" key="2">
    <source>
        <dbReference type="SAM" id="SignalP"/>
    </source>
</evidence>
<reference evidence="3" key="1">
    <citation type="submission" date="2021-07" db="EMBL/GenBank/DDBJ databases">
        <authorList>
            <person name="Durling M."/>
        </authorList>
    </citation>
    <scope>NUCLEOTIDE SEQUENCE</scope>
</reference>
<gene>
    <name evidence="3" type="ORF">HYALB_00012426</name>
</gene>
<protein>
    <submittedName>
        <fullName evidence="3">Uncharacterized protein</fullName>
    </submittedName>
</protein>
<evidence type="ECO:0000256" key="1">
    <source>
        <dbReference type="SAM" id="MobiDB-lite"/>
    </source>
</evidence>
<feature type="chain" id="PRO_5040255679" evidence="2">
    <location>
        <begin position="23"/>
        <end position="167"/>
    </location>
</feature>
<dbReference type="Proteomes" id="UP000701801">
    <property type="component" value="Unassembled WGS sequence"/>
</dbReference>
<feature type="signal peptide" evidence="2">
    <location>
        <begin position="1"/>
        <end position="22"/>
    </location>
</feature>
<feature type="compositionally biased region" description="Basic and acidic residues" evidence="1">
    <location>
        <begin position="67"/>
        <end position="77"/>
    </location>
</feature>
<feature type="region of interest" description="Disordered" evidence="1">
    <location>
        <begin position="51"/>
        <end position="99"/>
    </location>
</feature>